<feature type="chain" id="PRO_5012139494" description="Tetratricopeptide repeat-containing protein" evidence="1">
    <location>
        <begin position="23"/>
        <end position="402"/>
    </location>
</feature>
<dbReference type="Gene3D" id="1.25.40.10">
    <property type="entry name" value="Tetratricopeptide repeat domain"/>
    <property type="match status" value="1"/>
</dbReference>
<keyword evidence="1" id="KW-0732">Signal</keyword>
<evidence type="ECO:0000313" key="2">
    <source>
        <dbReference type="EMBL" id="SIS70688.1"/>
    </source>
</evidence>
<evidence type="ECO:0008006" key="4">
    <source>
        <dbReference type="Google" id="ProtNLM"/>
    </source>
</evidence>
<dbReference type="SUPFAM" id="SSF48452">
    <property type="entry name" value="TPR-like"/>
    <property type="match status" value="1"/>
</dbReference>
<dbReference type="InterPro" id="IPR011990">
    <property type="entry name" value="TPR-like_helical_dom_sf"/>
</dbReference>
<reference evidence="3" key="1">
    <citation type="submission" date="2017-01" db="EMBL/GenBank/DDBJ databases">
        <authorList>
            <person name="Varghese N."/>
            <person name="Submissions S."/>
        </authorList>
    </citation>
    <scope>NUCLEOTIDE SEQUENCE [LARGE SCALE GENOMIC DNA]</scope>
    <source>
        <strain evidence="3">DSM 24913</strain>
    </source>
</reference>
<evidence type="ECO:0000256" key="1">
    <source>
        <dbReference type="SAM" id="SignalP"/>
    </source>
</evidence>
<dbReference type="OrthoDB" id="5829198at2"/>
<dbReference type="STRING" id="484498.SAMN05421686_103375"/>
<sequence>MSRFIYILFAVCLFCSGLTVQASTLSERQYRLLEKAQELVAEESYQEALTETQDAVDDWDPGLGLVLILQLRGQVYQLLDQTEDTLKSYERALSLEVLEGTRRSALAAAIAQLYLIDSQPEKAREVLVPALEAPAGEGLKHAAQAYVIVAISYQTQERWKDSLPWLVQAEAYATSIPENWLAMRAAAEFQISDFAAAEVTMKRLVERAPDKRNYWVQLAAAQQFQEKQAQQLATLEIAHQRGLIAGSSEELLMIQLQAAQDMPARAARNLEQRISELSSVEGNSEEENLDDERRLLSAYQRQARDLALAAETMVSNDSSSVNEAIQLAMMDGNCDLVQELSRSHVRKLEGLTMISVAQCSLNDRDTASAREWFQRASEKSDSAVIASQWLTYLSDLQKAGLR</sequence>
<dbReference type="EMBL" id="FTOH01000003">
    <property type="protein sequence ID" value="SIS70688.1"/>
    <property type="molecule type" value="Genomic_DNA"/>
</dbReference>
<name>A0A1N7LA26_9GAMM</name>
<dbReference type="Proteomes" id="UP000185639">
    <property type="component" value="Unassembled WGS sequence"/>
</dbReference>
<dbReference type="RefSeq" id="WP_076514860.1">
    <property type="nucleotide sequence ID" value="NZ_FTOH01000003.1"/>
</dbReference>
<keyword evidence="3" id="KW-1185">Reference proteome</keyword>
<evidence type="ECO:0000313" key="3">
    <source>
        <dbReference type="Proteomes" id="UP000185639"/>
    </source>
</evidence>
<dbReference type="AlphaFoldDB" id="A0A1N7LA26"/>
<gene>
    <name evidence="2" type="ORF">SAMN05421686_103375</name>
</gene>
<feature type="signal peptide" evidence="1">
    <location>
        <begin position="1"/>
        <end position="22"/>
    </location>
</feature>
<protein>
    <recommendedName>
        <fullName evidence="4">Tetratricopeptide repeat-containing protein</fullName>
    </recommendedName>
</protein>
<accession>A0A1N7LA26</accession>
<proteinExistence type="predicted"/>
<organism evidence="2 3">
    <name type="scientific">Thalassolituus maritimus</name>
    <dbReference type="NCBI Taxonomy" id="484498"/>
    <lineage>
        <taxon>Bacteria</taxon>
        <taxon>Pseudomonadati</taxon>
        <taxon>Pseudomonadota</taxon>
        <taxon>Gammaproteobacteria</taxon>
        <taxon>Oceanospirillales</taxon>
        <taxon>Oceanospirillaceae</taxon>
        <taxon>Thalassolituus</taxon>
    </lineage>
</organism>